<comment type="pathway">
    <text evidence="3 12">Amino-acid biosynthesis; L-leucine biosynthesis; L-leucine from 3-methyl-2-oxobutanoate: step 2/4.</text>
</comment>
<dbReference type="GO" id="GO:0003861">
    <property type="term" value="F:3-isopropylmalate dehydratase activity"/>
    <property type="evidence" value="ECO:0007669"/>
    <property type="project" value="UniProtKB-UniRule"/>
</dbReference>
<name>A0A7X0IKY0_9ACTN</name>
<dbReference type="EMBL" id="JACHIU010000001">
    <property type="protein sequence ID" value="MBB6475918.1"/>
    <property type="molecule type" value="Genomic_DNA"/>
</dbReference>
<comment type="function">
    <text evidence="2 12">Catalyzes the isomerization between 2-isopropylmalate and 3-isopropylmalate, via the formation of 2-isopropylmaleate.</text>
</comment>
<evidence type="ECO:0000256" key="7">
    <source>
        <dbReference type="ARBA" id="ARBA00022723"/>
    </source>
</evidence>
<dbReference type="InterPro" id="IPR004430">
    <property type="entry name" value="3-IsopropMal_deHydase_lsu"/>
</dbReference>
<dbReference type="PROSITE" id="PS01244">
    <property type="entry name" value="ACONITASE_2"/>
    <property type="match status" value="1"/>
</dbReference>
<feature type="domain" description="Aconitase/3-isopropylmalate dehydratase large subunit alpha/beta/alpha" evidence="14">
    <location>
        <begin position="7"/>
        <end position="450"/>
    </location>
</feature>
<dbReference type="InterPro" id="IPR015931">
    <property type="entry name" value="Acnase/IPM_dHydase_lsu_aba_1/3"/>
</dbReference>
<evidence type="ECO:0000256" key="3">
    <source>
        <dbReference type="ARBA" id="ARBA00004729"/>
    </source>
</evidence>
<evidence type="ECO:0000256" key="8">
    <source>
        <dbReference type="ARBA" id="ARBA00023004"/>
    </source>
</evidence>
<dbReference type="UniPathway" id="UPA00048">
    <property type="reaction ID" value="UER00071"/>
</dbReference>
<comment type="caution">
    <text evidence="15">The sequence shown here is derived from an EMBL/GenBank/DDBJ whole genome shotgun (WGS) entry which is preliminary data.</text>
</comment>
<evidence type="ECO:0000256" key="9">
    <source>
        <dbReference type="ARBA" id="ARBA00023014"/>
    </source>
</evidence>
<dbReference type="InterPro" id="IPR033941">
    <property type="entry name" value="IPMI_cat"/>
</dbReference>
<dbReference type="EC" id="4.2.1.33" evidence="12"/>
<dbReference type="Pfam" id="PF00330">
    <property type="entry name" value="Aconitase"/>
    <property type="match status" value="1"/>
</dbReference>
<dbReference type="InterPro" id="IPR036008">
    <property type="entry name" value="Aconitase_4Fe-4S_dom"/>
</dbReference>
<evidence type="ECO:0000256" key="13">
    <source>
        <dbReference type="SAM" id="MobiDB-lite"/>
    </source>
</evidence>
<dbReference type="HAMAP" id="MF_01026">
    <property type="entry name" value="LeuC_type1"/>
    <property type="match status" value="1"/>
</dbReference>
<dbReference type="PRINTS" id="PR00415">
    <property type="entry name" value="ACONITASE"/>
</dbReference>
<evidence type="ECO:0000313" key="16">
    <source>
        <dbReference type="Proteomes" id="UP000555564"/>
    </source>
</evidence>
<dbReference type="NCBIfam" id="NF004016">
    <property type="entry name" value="PRK05478.1"/>
    <property type="match status" value="1"/>
</dbReference>
<dbReference type="RefSeq" id="WP_184985589.1">
    <property type="nucleotide sequence ID" value="NZ_BAAALO010000019.1"/>
</dbReference>
<dbReference type="NCBIfam" id="NF009116">
    <property type="entry name" value="PRK12466.1"/>
    <property type="match status" value="1"/>
</dbReference>
<evidence type="ECO:0000256" key="11">
    <source>
        <dbReference type="ARBA" id="ARBA00023304"/>
    </source>
</evidence>
<dbReference type="GO" id="GO:0051539">
    <property type="term" value="F:4 iron, 4 sulfur cluster binding"/>
    <property type="evidence" value="ECO:0007669"/>
    <property type="project" value="UniProtKB-KW"/>
</dbReference>
<proteinExistence type="inferred from homology"/>
<dbReference type="UniPathway" id="UPA00946"/>
<dbReference type="InterPro" id="IPR018136">
    <property type="entry name" value="Aconitase_4Fe-4S_BS"/>
</dbReference>
<feature type="binding site" evidence="12">
    <location>
        <position position="400"/>
    </location>
    <ligand>
        <name>[4Fe-4S] cluster</name>
        <dbReference type="ChEBI" id="CHEBI:49883"/>
    </ligand>
</feature>
<dbReference type="InterPro" id="IPR050067">
    <property type="entry name" value="IPM_dehydratase_rel_enz"/>
</dbReference>
<evidence type="ECO:0000313" key="15">
    <source>
        <dbReference type="EMBL" id="MBB6475918.1"/>
    </source>
</evidence>
<evidence type="ECO:0000256" key="2">
    <source>
        <dbReference type="ARBA" id="ARBA00002695"/>
    </source>
</evidence>
<feature type="region of interest" description="Disordered" evidence="13">
    <location>
        <begin position="412"/>
        <end position="434"/>
    </location>
</feature>
<dbReference type="AlphaFoldDB" id="A0A7X0IKY0"/>
<gene>
    <name evidence="12" type="primary">leuC</name>
    <name evidence="15" type="ORF">BJ992_005349</name>
</gene>
<keyword evidence="11 12" id="KW-0100">Branched-chain amino acid biosynthesis</keyword>
<keyword evidence="4 12" id="KW-0432">Leucine biosynthesis</keyword>
<sequence>MGRTLAEKVWEQHVVRRAEGEPDLLYIDLHLVHEVTSPQAFDGLRMAGRRVRRPDLTIATEDHNVPTVLGPIADPVSKAQVETLRKNTAEFGIRLHPMGDDGQGVVHIIGPQFGLTQPGMTVVCGDSHTSTHGAFGALAFGIGTSEVEHVLATQTLPAYRPKTMAIEVTGELPFGVTAKDLILAIIAKIGTGGGQGHVVEYRGEAIRALSMEGRMTVCNMSIEAGARAGMIAPDETTFAYLKGRPHAPSGAAWDAAVEYWRSLRTDDDAVFDTVVEIDASTLSPFVTWGTNPGQGLPLNQNVPAPEETDDPAAARRALEYMGLTAGTPLTGIEVDTVFVGSCTNGRLEDLRAAADVLRGRKVITRTLIVPGSMRVKAEAEAEGLHEVFTAAGAEWRAAGCSMCLGMNPDTLAPGERSASTSNRNFEGRQGKGGRTHLVSPAVAAATAVTGRLTAPADL</sequence>
<dbReference type="Proteomes" id="UP000555564">
    <property type="component" value="Unassembled WGS sequence"/>
</dbReference>
<evidence type="ECO:0000259" key="14">
    <source>
        <dbReference type="Pfam" id="PF00330"/>
    </source>
</evidence>
<keyword evidence="6 12" id="KW-0028">Amino-acid biosynthesis</keyword>
<evidence type="ECO:0000256" key="10">
    <source>
        <dbReference type="ARBA" id="ARBA00023239"/>
    </source>
</evidence>
<dbReference type="FunFam" id="3.30.499.10:FF:000007">
    <property type="entry name" value="3-isopropylmalate dehydratase large subunit"/>
    <property type="match status" value="1"/>
</dbReference>
<evidence type="ECO:0000256" key="6">
    <source>
        <dbReference type="ARBA" id="ARBA00022605"/>
    </source>
</evidence>
<evidence type="ECO:0000256" key="1">
    <source>
        <dbReference type="ARBA" id="ARBA00000491"/>
    </source>
</evidence>
<accession>A0A7X0IKY0</accession>
<keyword evidence="9 12" id="KW-0411">Iron-sulfur</keyword>
<evidence type="ECO:0000256" key="12">
    <source>
        <dbReference type="HAMAP-Rule" id="MF_01026"/>
    </source>
</evidence>
<dbReference type="GO" id="GO:0046872">
    <property type="term" value="F:metal ion binding"/>
    <property type="evidence" value="ECO:0007669"/>
    <property type="project" value="UniProtKB-KW"/>
</dbReference>
<feature type="binding site" evidence="12">
    <location>
        <position position="403"/>
    </location>
    <ligand>
        <name>[4Fe-4S] cluster</name>
        <dbReference type="ChEBI" id="CHEBI:49883"/>
    </ligand>
</feature>
<keyword evidence="7 12" id="KW-0479">Metal-binding</keyword>
<dbReference type="PROSITE" id="PS00450">
    <property type="entry name" value="ACONITASE_1"/>
    <property type="match status" value="1"/>
</dbReference>
<evidence type="ECO:0000256" key="5">
    <source>
        <dbReference type="ARBA" id="ARBA00022485"/>
    </source>
</evidence>
<dbReference type="InterPro" id="IPR001030">
    <property type="entry name" value="Acoase/IPM_deHydtase_lsu_aba"/>
</dbReference>
<dbReference type="SUPFAM" id="SSF53732">
    <property type="entry name" value="Aconitase iron-sulfur domain"/>
    <property type="match status" value="1"/>
</dbReference>
<dbReference type="GO" id="GO:0009098">
    <property type="term" value="P:L-leucine biosynthetic process"/>
    <property type="evidence" value="ECO:0007669"/>
    <property type="project" value="UniProtKB-UniRule"/>
</dbReference>
<comment type="cofactor">
    <cofactor evidence="12">
        <name>[4Fe-4S] cluster</name>
        <dbReference type="ChEBI" id="CHEBI:49883"/>
    </cofactor>
    <text evidence="12">Binds 1 [4Fe-4S] cluster per subunit.</text>
</comment>
<keyword evidence="16" id="KW-1185">Reference proteome</keyword>
<keyword evidence="5 12" id="KW-0004">4Fe-4S</keyword>
<dbReference type="Gene3D" id="3.30.499.10">
    <property type="entry name" value="Aconitase, domain 3"/>
    <property type="match status" value="2"/>
</dbReference>
<comment type="subunit">
    <text evidence="12">Heterodimer of LeuC and LeuD.</text>
</comment>
<dbReference type="NCBIfam" id="TIGR00170">
    <property type="entry name" value="leuC"/>
    <property type="match status" value="1"/>
</dbReference>
<dbReference type="PANTHER" id="PTHR43822">
    <property type="entry name" value="HOMOACONITASE, MITOCHONDRIAL-RELATED"/>
    <property type="match status" value="1"/>
</dbReference>
<feature type="binding site" evidence="12">
    <location>
        <position position="342"/>
    </location>
    <ligand>
        <name>[4Fe-4S] cluster</name>
        <dbReference type="ChEBI" id="CHEBI:49883"/>
    </ligand>
</feature>
<organism evidence="15 16">
    <name type="scientific">Sphaerisporangium rubeum</name>
    <dbReference type="NCBI Taxonomy" id="321317"/>
    <lineage>
        <taxon>Bacteria</taxon>
        <taxon>Bacillati</taxon>
        <taxon>Actinomycetota</taxon>
        <taxon>Actinomycetes</taxon>
        <taxon>Streptosporangiales</taxon>
        <taxon>Streptosporangiaceae</taxon>
        <taxon>Sphaerisporangium</taxon>
    </lineage>
</organism>
<evidence type="ECO:0000256" key="4">
    <source>
        <dbReference type="ARBA" id="ARBA00022430"/>
    </source>
</evidence>
<comment type="similarity">
    <text evidence="12">Belongs to the aconitase/IPM isomerase family. LeuC type 1 subfamily.</text>
</comment>
<keyword evidence="10 12" id="KW-0456">Lyase</keyword>
<dbReference type="PANTHER" id="PTHR43822:SF9">
    <property type="entry name" value="3-ISOPROPYLMALATE DEHYDRATASE"/>
    <property type="match status" value="1"/>
</dbReference>
<keyword evidence="8 12" id="KW-0408">Iron</keyword>
<protein>
    <recommendedName>
        <fullName evidence="12">3-isopropylmalate dehydratase large subunit</fullName>
        <ecNumber evidence="12">4.2.1.33</ecNumber>
    </recommendedName>
    <alternativeName>
        <fullName evidence="12">Alpha-IPM isomerase</fullName>
        <shortName evidence="12">IPMI</shortName>
    </alternativeName>
    <alternativeName>
        <fullName evidence="12">Isopropylmalate isomerase</fullName>
    </alternativeName>
</protein>
<dbReference type="CDD" id="cd01583">
    <property type="entry name" value="IPMI"/>
    <property type="match status" value="1"/>
</dbReference>
<reference evidence="15 16" key="1">
    <citation type="submission" date="2020-08" db="EMBL/GenBank/DDBJ databases">
        <title>Sequencing the genomes of 1000 actinobacteria strains.</title>
        <authorList>
            <person name="Klenk H.-P."/>
        </authorList>
    </citation>
    <scope>NUCLEOTIDE SEQUENCE [LARGE SCALE GENOMIC DNA]</scope>
    <source>
        <strain evidence="15 16">DSM 44936</strain>
    </source>
</reference>
<comment type="catalytic activity">
    <reaction evidence="1 12">
        <text>(2R,3S)-3-isopropylmalate = (2S)-2-isopropylmalate</text>
        <dbReference type="Rhea" id="RHEA:32287"/>
        <dbReference type="ChEBI" id="CHEBI:1178"/>
        <dbReference type="ChEBI" id="CHEBI:35121"/>
        <dbReference type="EC" id="4.2.1.33"/>
    </reaction>
</comment>